<proteinExistence type="predicted"/>
<feature type="chain" id="PRO_5011536795" evidence="9">
    <location>
        <begin position="24"/>
        <end position="105"/>
    </location>
</feature>
<name>A0A1H7U8K3_9HYPH</name>
<evidence type="ECO:0000256" key="2">
    <source>
        <dbReference type="ARBA" id="ARBA00022448"/>
    </source>
</evidence>
<keyword evidence="7 8" id="KW-0408">Iron</keyword>
<dbReference type="PANTHER" id="PTHR33751">
    <property type="entry name" value="CBB3-TYPE CYTOCHROME C OXIDASE SUBUNIT FIXP"/>
    <property type="match status" value="1"/>
</dbReference>
<comment type="cofactor">
    <cofactor evidence="1">
        <name>heme c</name>
        <dbReference type="ChEBI" id="CHEBI:61717"/>
    </cofactor>
</comment>
<keyword evidence="2" id="KW-0813">Transport</keyword>
<reference evidence="12" key="1">
    <citation type="submission" date="2016-10" db="EMBL/GenBank/DDBJ databases">
        <authorList>
            <person name="Varghese N."/>
            <person name="Submissions S."/>
        </authorList>
    </citation>
    <scope>NUCLEOTIDE SEQUENCE [LARGE SCALE GENOMIC DNA]</scope>
    <source>
        <strain evidence="12">LMG 26383,CCUG 61248,R- 45681</strain>
    </source>
</reference>
<dbReference type="STRING" id="1036779.SAMN04515666_106167"/>
<dbReference type="OrthoDB" id="9805828at2"/>
<dbReference type="AlphaFoldDB" id="A0A1H7U8K3"/>
<organism evidence="11 12">
    <name type="scientific">Bosea lupini</name>
    <dbReference type="NCBI Taxonomy" id="1036779"/>
    <lineage>
        <taxon>Bacteria</taxon>
        <taxon>Pseudomonadati</taxon>
        <taxon>Pseudomonadota</taxon>
        <taxon>Alphaproteobacteria</taxon>
        <taxon>Hyphomicrobiales</taxon>
        <taxon>Boseaceae</taxon>
        <taxon>Bosea</taxon>
    </lineage>
</organism>
<dbReference type="PROSITE" id="PS51007">
    <property type="entry name" value="CYTC"/>
    <property type="match status" value="1"/>
</dbReference>
<dbReference type="Gene3D" id="1.10.760.10">
    <property type="entry name" value="Cytochrome c-like domain"/>
    <property type="match status" value="1"/>
</dbReference>
<dbReference type="PRINTS" id="PR00605">
    <property type="entry name" value="CYTCHROMECIC"/>
</dbReference>
<keyword evidence="4" id="KW-0679">Respiratory chain</keyword>
<dbReference type="InterPro" id="IPR036909">
    <property type="entry name" value="Cyt_c-like_dom_sf"/>
</dbReference>
<dbReference type="InterPro" id="IPR050597">
    <property type="entry name" value="Cytochrome_c_Oxidase_Subunit"/>
</dbReference>
<gene>
    <name evidence="11" type="ORF">SAMN04515666_106167</name>
</gene>
<evidence type="ECO:0000256" key="1">
    <source>
        <dbReference type="ARBA" id="ARBA00001926"/>
    </source>
</evidence>
<dbReference type="InterPro" id="IPR008168">
    <property type="entry name" value="Cyt_C_IC"/>
</dbReference>
<keyword evidence="5 8" id="KW-0479">Metal-binding</keyword>
<evidence type="ECO:0000313" key="11">
    <source>
        <dbReference type="EMBL" id="SEL93333.1"/>
    </source>
</evidence>
<evidence type="ECO:0000256" key="4">
    <source>
        <dbReference type="ARBA" id="ARBA00022660"/>
    </source>
</evidence>
<dbReference type="GO" id="GO:0005506">
    <property type="term" value="F:iron ion binding"/>
    <property type="evidence" value="ECO:0007669"/>
    <property type="project" value="InterPro"/>
</dbReference>
<feature type="domain" description="Cytochrome c" evidence="10">
    <location>
        <begin position="25"/>
        <end position="102"/>
    </location>
</feature>
<dbReference type="InterPro" id="IPR009056">
    <property type="entry name" value="Cyt_c-like_dom"/>
</dbReference>
<accession>A0A1H7U8K3</accession>
<evidence type="ECO:0000259" key="10">
    <source>
        <dbReference type="PROSITE" id="PS51007"/>
    </source>
</evidence>
<protein>
    <submittedName>
        <fullName evidence="11">Cytochrome c553</fullName>
    </submittedName>
</protein>
<dbReference type="RefSeq" id="WP_091837530.1">
    <property type="nucleotide sequence ID" value="NZ_FOAN01000006.1"/>
</dbReference>
<feature type="signal peptide" evidence="9">
    <location>
        <begin position="1"/>
        <end position="23"/>
    </location>
</feature>
<evidence type="ECO:0000256" key="9">
    <source>
        <dbReference type="SAM" id="SignalP"/>
    </source>
</evidence>
<keyword evidence="9" id="KW-0732">Signal</keyword>
<sequence>MRGAGAVRLAVLGLLLACAPANAAGDKALGEYLSSECTSCHQSSGRQVGGIPAIIGHPAEQFVALMNAYRQRQRDNQVMQAVAARLSSEEIAALAAYYESLKPGP</sequence>
<dbReference type="EMBL" id="FOAN01000006">
    <property type="protein sequence ID" value="SEL93333.1"/>
    <property type="molecule type" value="Genomic_DNA"/>
</dbReference>
<keyword evidence="6" id="KW-0249">Electron transport</keyword>
<evidence type="ECO:0000313" key="12">
    <source>
        <dbReference type="Proteomes" id="UP000199664"/>
    </source>
</evidence>
<evidence type="ECO:0000256" key="6">
    <source>
        <dbReference type="ARBA" id="ARBA00022982"/>
    </source>
</evidence>
<dbReference type="GO" id="GO:0009055">
    <property type="term" value="F:electron transfer activity"/>
    <property type="evidence" value="ECO:0007669"/>
    <property type="project" value="InterPro"/>
</dbReference>
<keyword evidence="3 8" id="KW-0349">Heme</keyword>
<keyword evidence="12" id="KW-1185">Reference proteome</keyword>
<evidence type="ECO:0000256" key="5">
    <source>
        <dbReference type="ARBA" id="ARBA00022723"/>
    </source>
</evidence>
<dbReference type="SUPFAM" id="SSF46626">
    <property type="entry name" value="Cytochrome c"/>
    <property type="match status" value="1"/>
</dbReference>
<dbReference type="GO" id="GO:0020037">
    <property type="term" value="F:heme binding"/>
    <property type="evidence" value="ECO:0007669"/>
    <property type="project" value="InterPro"/>
</dbReference>
<dbReference type="Proteomes" id="UP000199664">
    <property type="component" value="Unassembled WGS sequence"/>
</dbReference>
<evidence type="ECO:0000256" key="8">
    <source>
        <dbReference type="PROSITE-ProRule" id="PRU00433"/>
    </source>
</evidence>
<evidence type="ECO:0000256" key="7">
    <source>
        <dbReference type="ARBA" id="ARBA00023004"/>
    </source>
</evidence>
<evidence type="ECO:0000256" key="3">
    <source>
        <dbReference type="ARBA" id="ARBA00022617"/>
    </source>
</evidence>
<dbReference type="PANTHER" id="PTHR33751:SF9">
    <property type="entry name" value="CYTOCHROME C4"/>
    <property type="match status" value="1"/>
</dbReference>
<dbReference type="Pfam" id="PF00034">
    <property type="entry name" value="Cytochrom_C"/>
    <property type="match status" value="1"/>
</dbReference>